<dbReference type="InterPro" id="IPR014710">
    <property type="entry name" value="RmlC-like_jellyroll"/>
</dbReference>
<dbReference type="InterPro" id="IPR018490">
    <property type="entry name" value="cNMP-bd_dom_sf"/>
</dbReference>
<keyword evidence="3" id="KW-1185">Reference proteome</keyword>
<name>A0A4R1QUS1_9FIRM</name>
<gene>
    <name evidence="2" type="ORF">EDD76_11013</name>
</gene>
<dbReference type="STRING" id="1469948.GCA_000732725_02783"/>
<dbReference type="Proteomes" id="UP000295718">
    <property type="component" value="Unassembled WGS sequence"/>
</dbReference>
<dbReference type="Gene3D" id="2.60.120.10">
    <property type="entry name" value="Jelly Rolls"/>
    <property type="match status" value="1"/>
</dbReference>
<dbReference type="Pfam" id="PF00027">
    <property type="entry name" value="cNMP_binding"/>
    <property type="match status" value="1"/>
</dbReference>
<protein>
    <submittedName>
        <fullName evidence="2">CRP-like cAMP-binding protein</fullName>
    </submittedName>
</protein>
<feature type="domain" description="Cyclic nucleotide-binding" evidence="1">
    <location>
        <begin position="12"/>
        <end position="70"/>
    </location>
</feature>
<organism evidence="2 3">
    <name type="scientific">Kineothrix alysoides</name>
    <dbReference type="NCBI Taxonomy" id="1469948"/>
    <lineage>
        <taxon>Bacteria</taxon>
        <taxon>Bacillati</taxon>
        <taxon>Bacillota</taxon>
        <taxon>Clostridia</taxon>
        <taxon>Lachnospirales</taxon>
        <taxon>Lachnospiraceae</taxon>
        <taxon>Kineothrix</taxon>
    </lineage>
</organism>
<proteinExistence type="predicted"/>
<dbReference type="InterPro" id="IPR000595">
    <property type="entry name" value="cNMP-bd_dom"/>
</dbReference>
<dbReference type="EMBL" id="SLUO01000010">
    <property type="protein sequence ID" value="TCL56841.1"/>
    <property type="molecule type" value="Genomic_DNA"/>
</dbReference>
<evidence type="ECO:0000313" key="2">
    <source>
        <dbReference type="EMBL" id="TCL56841.1"/>
    </source>
</evidence>
<dbReference type="SUPFAM" id="SSF51206">
    <property type="entry name" value="cAMP-binding domain-like"/>
    <property type="match status" value="1"/>
</dbReference>
<sequence length="246" mass="28182">MCINILCPLADKVYIDHHNGKRSVLDFFNSGDWLGEISIFTHEDTIKENQVLEEVHCLEFDLDMLQKHCNSSAETSFYFAQYLANKLIARSYRMSEYMNYSLVEKLAQFIIQYEENGIYSISHTDASEYLNVSYRHVLYIIKKFCDQGILKKEKIIRLQTISNSKSMYPVTVTDNNLSFELADFVANRLLVNCLLDGGKLLSARISIDPQEGFLCLKSVGGKDIGRRGIPPKKALCHAALTAWHFF</sequence>
<accession>A0A4R1QUS1</accession>
<dbReference type="AlphaFoldDB" id="A0A4R1QUS1"/>
<evidence type="ECO:0000259" key="1">
    <source>
        <dbReference type="Pfam" id="PF00027"/>
    </source>
</evidence>
<evidence type="ECO:0000313" key="3">
    <source>
        <dbReference type="Proteomes" id="UP000295718"/>
    </source>
</evidence>
<reference evidence="2 3" key="1">
    <citation type="submission" date="2019-03" db="EMBL/GenBank/DDBJ databases">
        <title>Genomic Encyclopedia of Type Strains, Phase IV (KMG-IV): sequencing the most valuable type-strain genomes for metagenomic binning, comparative biology and taxonomic classification.</title>
        <authorList>
            <person name="Goeker M."/>
        </authorList>
    </citation>
    <scope>NUCLEOTIDE SEQUENCE [LARGE SCALE GENOMIC DNA]</scope>
    <source>
        <strain evidence="2 3">DSM 100556</strain>
    </source>
</reference>
<comment type="caution">
    <text evidence="2">The sequence shown here is derived from an EMBL/GenBank/DDBJ whole genome shotgun (WGS) entry which is preliminary data.</text>
</comment>